<evidence type="ECO:0000259" key="8">
    <source>
        <dbReference type="PROSITE" id="PS50880"/>
    </source>
</evidence>
<dbReference type="Gene3D" id="3.40.1360.10">
    <property type="match status" value="1"/>
</dbReference>
<dbReference type="InterPro" id="IPR006171">
    <property type="entry name" value="TOPRIM_dom"/>
</dbReference>
<proteinExistence type="inferred from homology"/>
<organism evidence="9 10">
    <name type="scientific">Hujiaoplasma nucleasis</name>
    <dbReference type="NCBI Taxonomy" id="2725268"/>
    <lineage>
        <taxon>Bacteria</taxon>
        <taxon>Bacillati</taxon>
        <taxon>Mycoplasmatota</taxon>
        <taxon>Mollicutes</taxon>
        <taxon>Candidatus Izemoplasmatales</taxon>
        <taxon>Hujiaoplasmataceae</taxon>
        <taxon>Hujiaoplasma</taxon>
    </lineage>
</organism>
<gene>
    <name evidence="7 9" type="primary">recR</name>
    <name evidence="9" type="ORF">HF295_06015</name>
</gene>
<accession>A0A7L6N5Z9</accession>
<dbReference type="InterPro" id="IPR015967">
    <property type="entry name" value="Rcmb_RecR_Znf"/>
</dbReference>
<evidence type="ECO:0000313" key="10">
    <source>
        <dbReference type="Proteomes" id="UP000512167"/>
    </source>
</evidence>
<dbReference type="InterPro" id="IPR023627">
    <property type="entry name" value="Rcmb_RecR"/>
</dbReference>
<dbReference type="EMBL" id="CP051151">
    <property type="protein sequence ID" value="QLY40425.1"/>
    <property type="molecule type" value="Genomic_DNA"/>
</dbReference>
<dbReference type="Proteomes" id="UP000512167">
    <property type="component" value="Chromosome"/>
</dbReference>
<dbReference type="Pfam" id="PF21176">
    <property type="entry name" value="RecR_HhH"/>
    <property type="match status" value="1"/>
</dbReference>
<dbReference type="GO" id="GO:0003677">
    <property type="term" value="F:DNA binding"/>
    <property type="evidence" value="ECO:0007669"/>
    <property type="project" value="UniProtKB-UniRule"/>
</dbReference>
<evidence type="ECO:0000256" key="6">
    <source>
        <dbReference type="ARBA" id="ARBA00023204"/>
    </source>
</evidence>
<feature type="domain" description="Toprim" evidence="8">
    <location>
        <begin position="81"/>
        <end position="176"/>
    </location>
</feature>
<keyword evidence="1 7" id="KW-0479">Metal-binding</keyword>
<protein>
    <recommendedName>
        <fullName evidence="7">Recombination protein RecR</fullName>
    </recommendedName>
</protein>
<dbReference type="SUPFAM" id="SSF111304">
    <property type="entry name" value="Recombination protein RecR"/>
    <property type="match status" value="1"/>
</dbReference>
<dbReference type="GO" id="GO:0006281">
    <property type="term" value="P:DNA repair"/>
    <property type="evidence" value="ECO:0007669"/>
    <property type="project" value="UniProtKB-UniRule"/>
</dbReference>
<keyword evidence="3 7" id="KW-0863">Zinc-finger</keyword>
<dbReference type="Gene3D" id="3.30.60.80">
    <property type="match status" value="1"/>
</dbReference>
<dbReference type="CDD" id="cd01025">
    <property type="entry name" value="TOPRIM_recR"/>
    <property type="match status" value="1"/>
</dbReference>
<dbReference type="GO" id="GO:0006310">
    <property type="term" value="P:DNA recombination"/>
    <property type="evidence" value="ECO:0007669"/>
    <property type="project" value="UniProtKB-UniRule"/>
</dbReference>
<evidence type="ECO:0000256" key="2">
    <source>
        <dbReference type="ARBA" id="ARBA00022763"/>
    </source>
</evidence>
<keyword evidence="4 7" id="KW-0862">Zinc</keyword>
<dbReference type="RefSeq" id="WP_312031263.1">
    <property type="nucleotide sequence ID" value="NZ_CP051151.1"/>
</dbReference>
<dbReference type="InterPro" id="IPR000093">
    <property type="entry name" value="DNA_Rcmb_RecR"/>
</dbReference>
<reference evidence="9 10" key="1">
    <citation type="submission" date="2020-04" db="EMBL/GenBank/DDBJ databases">
        <authorList>
            <person name="Zheng R.K."/>
            <person name="Sun C.M."/>
        </authorList>
    </citation>
    <scope>NUCLEOTIDE SEQUENCE [LARGE SCALE GENOMIC DNA]</scope>
    <source>
        <strain evidence="10">zrk29</strain>
    </source>
</reference>
<sequence length="199" mass="22615">MNFPKSIENLITEFMKYPGVGRKTAERFVFHTINKLDKEEVKTMVQAFIDLKDNIKHCQVCHNLTDDDVCHICKDEHRDSSIILVVENAKDVFSIEETSQYKGLYHVLNGVLSPADGIGPDDLFLKDLWDRVSKDKVKEIIIATSSTQEGETTALYIKRVLENTDLIISRIGYGVPVGLNLEYADQLTLSKAIENRKKI</sequence>
<dbReference type="Pfam" id="PF21175">
    <property type="entry name" value="RecR_C"/>
    <property type="match status" value="1"/>
</dbReference>
<evidence type="ECO:0000256" key="5">
    <source>
        <dbReference type="ARBA" id="ARBA00023172"/>
    </source>
</evidence>
<dbReference type="AlphaFoldDB" id="A0A7L6N5Z9"/>
<evidence type="ECO:0000256" key="1">
    <source>
        <dbReference type="ARBA" id="ARBA00022723"/>
    </source>
</evidence>
<evidence type="ECO:0000256" key="7">
    <source>
        <dbReference type="HAMAP-Rule" id="MF_00017"/>
    </source>
</evidence>
<dbReference type="PANTHER" id="PTHR30446:SF0">
    <property type="entry name" value="RECOMBINATION PROTEIN RECR"/>
    <property type="match status" value="1"/>
</dbReference>
<dbReference type="SMART" id="SM00493">
    <property type="entry name" value="TOPRIM"/>
    <property type="match status" value="1"/>
</dbReference>
<dbReference type="Pfam" id="PF13662">
    <property type="entry name" value="Toprim_4"/>
    <property type="match status" value="1"/>
</dbReference>
<keyword evidence="10" id="KW-1185">Reference proteome</keyword>
<feature type="zinc finger region" description="C4-type" evidence="7">
    <location>
        <begin position="58"/>
        <end position="73"/>
    </location>
</feature>
<comment type="function">
    <text evidence="7">May play a role in DNA repair. It seems to be involved in an RecBC-independent recombinational process of DNA repair. It may act with RecF and RecO.</text>
</comment>
<dbReference type="Gene3D" id="6.10.250.240">
    <property type="match status" value="1"/>
</dbReference>
<dbReference type="PROSITE" id="PS50880">
    <property type="entry name" value="TOPRIM"/>
    <property type="match status" value="1"/>
</dbReference>
<keyword evidence="5 7" id="KW-0233">DNA recombination</keyword>
<dbReference type="Pfam" id="PF02132">
    <property type="entry name" value="RecR_ZnF"/>
    <property type="match status" value="1"/>
</dbReference>
<evidence type="ECO:0000313" key="9">
    <source>
        <dbReference type="EMBL" id="QLY40425.1"/>
    </source>
</evidence>
<dbReference type="Gene3D" id="1.10.8.420">
    <property type="entry name" value="RecR Domain 1"/>
    <property type="match status" value="1"/>
</dbReference>
<dbReference type="PROSITE" id="PS01300">
    <property type="entry name" value="RECR"/>
    <property type="match status" value="1"/>
</dbReference>
<dbReference type="NCBIfam" id="TIGR00615">
    <property type="entry name" value="recR"/>
    <property type="match status" value="1"/>
</dbReference>
<dbReference type="PANTHER" id="PTHR30446">
    <property type="entry name" value="RECOMBINATION PROTEIN RECR"/>
    <property type="match status" value="1"/>
</dbReference>
<evidence type="ECO:0000256" key="3">
    <source>
        <dbReference type="ARBA" id="ARBA00022771"/>
    </source>
</evidence>
<dbReference type="GO" id="GO:0008270">
    <property type="term" value="F:zinc ion binding"/>
    <property type="evidence" value="ECO:0007669"/>
    <property type="project" value="UniProtKB-KW"/>
</dbReference>
<dbReference type="InterPro" id="IPR034137">
    <property type="entry name" value="TOPRIM_RecR"/>
</dbReference>
<name>A0A7L6N5Z9_9MOLU</name>
<evidence type="ECO:0000256" key="4">
    <source>
        <dbReference type="ARBA" id="ARBA00022833"/>
    </source>
</evidence>
<dbReference type="KEGG" id="tbk:HF295_06015"/>
<comment type="similarity">
    <text evidence="7">Belongs to the RecR family.</text>
</comment>
<keyword evidence="6 7" id="KW-0234">DNA repair</keyword>
<keyword evidence="2 7" id="KW-0227">DNA damage</keyword>
<dbReference type="HAMAP" id="MF_00017">
    <property type="entry name" value="RecR"/>
    <property type="match status" value="1"/>
</dbReference>